<dbReference type="GO" id="GO:0016829">
    <property type="term" value="F:lyase activity"/>
    <property type="evidence" value="ECO:0007669"/>
    <property type="project" value="UniProtKB-KW"/>
</dbReference>
<evidence type="ECO:0000256" key="1">
    <source>
        <dbReference type="SAM" id="MobiDB-lite"/>
    </source>
</evidence>
<dbReference type="RefSeq" id="WP_084061160.1">
    <property type="nucleotide sequence ID" value="NZ_FWXO01000002.1"/>
</dbReference>
<accession>A0A1W2A4N3</accession>
<dbReference type="OrthoDB" id="273319at2"/>
<dbReference type="InterPro" id="IPR013320">
    <property type="entry name" value="ConA-like_dom_sf"/>
</dbReference>
<dbReference type="InterPro" id="IPR014895">
    <property type="entry name" value="Alginate_lyase_2"/>
</dbReference>
<dbReference type="Pfam" id="PF08787">
    <property type="entry name" value="Alginate_lyase2"/>
    <property type="match status" value="1"/>
</dbReference>
<dbReference type="GO" id="GO:0005975">
    <property type="term" value="P:carbohydrate metabolic process"/>
    <property type="evidence" value="ECO:0007669"/>
    <property type="project" value="UniProtKB-ARBA"/>
</dbReference>
<dbReference type="SUPFAM" id="SSF49899">
    <property type="entry name" value="Concanavalin A-like lectins/glucanases"/>
    <property type="match status" value="1"/>
</dbReference>
<proteinExistence type="predicted"/>
<evidence type="ECO:0000259" key="2">
    <source>
        <dbReference type="Pfam" id="PF08787"/>
    </source>
</evidence>
<keyword evidence="4" id="KW-1185">Reference proteome</keyword>
<dbReference type="Gene3D" id="2.60.120.200">
    <property type="match status" value="1"/>
</dbReference>
<sequence>MNLFEMNRYQITKNNFNMHMIGAILFLFIGVSCSKDKMINADDTTMVEETTEIPADTSNTDTTSSTGDTSTSGETAGTASKPADLMVNCSQWKITYPDGVEDKTLCPEENNEYFFVNESKNGIVFKAPIRSSNNTTANSTYIRSELRERTADGNADIYWTTAGSHTIYVKQAFTHLPINKNHVVATQIHGDKDAGIDDAMVLRLEGTHLFLSFNGGKLRSDLTITNNYTLGTTHEVIFKIVDGKHYCYYSEDGTLKSKLKNGTASTYLIKEGSSDVLMNLTYDQSYFKVGNYTQSNSQKEGADTDNANNYGEVVVYDFFVDHK</sequence>
<feature type="region of interest" description="Disordered" evidence="1">
    <location>
        <begin position="50"/>
        <end position="80"/>
    </location>
</feature>
<gene>
    <name evidence="3" type="ORF">SAMN05660703_1823</name>
</gene>
<name>A0A1W2A4N3_9FLAO</name>
<dbReference type="STRING" id="504486.SAMN05660703_1823"/>
<keyword evidence="3" id="KW-0456">Lyase</keyword>
<dbReference type="Proteomes" id="UP000192360">
    <property type="component" value="Unassembled WGS sequence"/>
</dbReference>
<dbReference type="AlphaFoldDB" id="A0A1W2A4N3"/>
<feature type="domain" description="Alginate lyase 2" evidence="2">
    <location>
        <begin position="88"/>
        <end position="322"/>
    </location>
</feature>
<reference evidence="3 4" key="1">
    <citation type="submission" date="2017-04" db="EMBL/GenBank/DDBJ databases">
        <authorList>
            <person name="Afonso C.L."/>
            <person name="Miller P.J."/>
            <person name="Scott M.A."/>
            <person name="Spackman E."/>
            <person name="Goraichik I."/>
            <person name="Dimitrov K.M."/>
            <person name="Suarez D.L."/>
            <person name="Swayne D.E."/>
        </authorList>
    </citation>
    <scope>NUCLEOTIDE SEQUENCE [LARGE SCALE GENOMIC DNA]</scope>
    <source>
        <strain evidence="3 4">DSM 21164</strain>
    </source>
</reference>
<dbReference type="GO" id="GO:0004553">
    <property type="term" value="F:hydrolase activity, hydrolyzing O-glycosyl compounds"/>
    <property type="evidence" value="ECO:0007669"/>
    <property type="project" value="UniProtKB-ARBA"/>
</dbReference>
<evidence type="ECO:0000313" key="4">
    <source>
        <dbReference type="Proteomes" id="UP000192360"/>
    </source>
</evidence>
<protein>
    <submittedName>
        <fullName evidence="3">Alginate lyase</fullName>
    </submittedName>
</protein>
<feature type="compositionally biased region" description="Low complexity" evidence="1">
    <location>
        <begin position="55"/>
        <end position="80"/>
    </location>
</feature>
<dbReference type="EMBL" id="FWXO01000002">
    <property type="protein sequence ID" value="SMC55644.1"/>
    <property type="molecule type" value="Genomic_DNA"/>
</dbReference>
<evidence type="ECO:0000313" key="3">
    <source>
        <dbReference type="EMBL" id="SMC55644.1"/>
    </source>
</evidence>
<organism evidence="3 4">
    <name type="scientific">Cellulophaga tyrosinoxydans</name>
    <dbReference type="NCBI Taxonomy" id="504486"/>
    <lineage>
        <taxon>Bacteria</taxon>
        <taxon>Pseudomonadati</taxon>
        <taxon>Bacteroidota</taxon>
        <taxon>Flavobacteriia</taxon>
        <taxon>Flavobacteriales</taxon>
        <taxon>Flavobacteriaceae</taxon>
        <taxon>Cellulophaga</taxon>
    </lineage>
</organism>